<dbReference type="PANTHER" id="PTHR31374">
    <property type="entry name" value="AUXIN-INDUCED PROTEIN-LIKE-RELATED"/>
    <property type="match status" value="1"/>
</dbReference>
<dbReference type="EMBL" id="GEVI01009088">
    <property type="protein sequence ID" value="JAU23232.1"/>
    <property type="molecule type" value="Transcribed_RNA"/>
</dbReference>
<keyword evidence="3" id="KW-0341">Growth regulation</keyword>
<evidence type="ECO:0000313" key="4">
    <source>
        <dbReference type="EMBL" id="JAU23232.1"/>
    </source>
</evidence>
<name>A0A1J3DYZ8_NOCCA</name>
<sequence>MMKKSKLITKAWKQMSSRVGKRRAAGEKPHIPHDVPKGHLVVYVGKEEESYKRFVIKITLLHDPIFRALLDQSKDEAYDDFMTSGDSKFCIPCDENLFLEILRCASPRYS</sequence>
<dbReference type="PANTHER" id="PTHR31374:SF371">
    <property type="entry name" value="ARABIDOPSIS THALIANA GENOMIC DNA, CHROMOSOME 5, P1 CLONE:MOK16"/>
    <property type="match status" value="1"/>
</dbReference>
<evidence type="ECO:0000256" key="2">
    <source>
        <dbReference type="ARBA" id="ARBA00022473"/>
    </source>
</evidence>
<dbReference type="GO" id="GO:0009733">
    <property type="term" value="P:response to auxin"/>
    <property type="evidence" value="ECO:0007669"/>
    <property type="project" value="InterPro"/>
</dbReference>
<keyword evidence="2" id="KW-0217">Developmental protein</keyword>
<dbReference type="AlphaFoldDB" id="A0A1J3DYZ8"/>
<gene>
    <name evidence="4" type="ORF">GA_TR18396_c0_g1_i1_g.58963</name>
</gene>
<evidence type="ECO:0000256" key="1">
    <source>
        <dbReference type="ARBA" id="ARBA00006974"/>
    </source>
</evidence>
<protein>
    <submittedName>
        <fullName evidence="4">Indole-3-acetic acid-induced protein ARG7</fullName>
    </submittedName>
</protein>
<dbReference type="Pfam" id="PF02519">
    <property type="entry name" value="Auxin_inducible"/>
    <property type="match status" value="1"/>
</dbReference>
<organism evidence="4">
    <name type="scientific">Noccaea caerulescens</name>
    <name type="common">Alpine penny-cress</name>
    <name type="synonym">Thlaspi caerulescens</name>
    <dbReference type="NCBI Taxonomy" id="107243"/>
    <lineage>
        <taxon>Eukaryota</taxon>
        <taxon>Viridiplantae</taxon>
        <taxon>Streptophyta</taxon>
        <taxon>Embryophyta</taxon>
        <taxon>Tracheophyta</taxon>
        <taxon>Spermatophyta</taxon>
        <taxon>Magnoliopsida</taxon>
        <taxon>eudicotyledons</taxon>
        <taxon>Gunneridae</taxon>
        <taxon>Pentapetalae</taxon>
        <taxon>rosids</taxon>
        <taxon>malvids</taxon>
        <taxon>Brassicales</taxon>
        <taxon>Brassicaceae</taxon>
        <taxon>Coluteocarpeae</taxon>
        <taxon>Noccaea</taxon>
    </lineage>
</organism>
<proteinExistence type="inferred from homology"/>
<evidence type="ECO:0000256" key="3">
    <source>
        <dbReference type="ARBA" id="ARBA00022604"/>
    </source>
</evidence>
<accession>A0A1J3DYZ8</accession>
<comment type="similarity">
    <text evidence="1">Belongs to the ARG7 family.</text>
</comment>
<reference evidence="4" key="1">
    <citation type="submission" date="2016-07" db="EMBL/GenBank/DDBJ databases">
        <title>De novo transcriptome assembly of four accessions of the metal hyperaccumulator plant Noccaea caerulescens.</title>
        <authorList>
            <person name="Blande D."/>
            <person name="Halimaa P."/>
            <person name="Tervahauta A.I."/>
            <person name="Aarts M.G."/>
            <person name="Karenlampi S.O."/>
        </authorList>
    </citation>
    <scope>NUCLEOTIDE SEQUENCE</scope>
</reference>
<dbReference type="InterPro" id="IPR003676">
    <property type="entry name" value="SAUR_fam"/>
</dbReference>